<dbReference type="EMBL" id="CP042435">
    <property type="protein sequence ID" value="QEC68317.1"/>
    <property type="molecule type" value="Genomic_DNA"/>
</dbReference>
<accession>A0A5B8VA07</accession>
<dbReference type="KEGG" id="pgin:FRZ67_13775"/>
<reference evidence="2 3" key="1">
    <citation type="journal article" date="2016" name="Int. J. Syst. Evol. Microbiol.">
        <title>Panacibacter ginsenosidivorans gen. nov., sp. nov., with ginsenoside converting activity isolated from soil of a ginseng field.</title>
        <authorList>
            <person name="Siddiqi M.Z."/>
            <person name="Muhammad Shafi S."/>
            <person name="Choi K.D."/>
            <person name="Im W.T."/>
        </authorList>
    </citation>
    <scope>NUCLEOTIDE SEQUENCE [LARGE SCALE GENOMIC DNA]</scope>
    <source>
        <strain evidence="2 3">Gsoil1550</strain>
    </source>
</reference>
<dbReference type="InterPro" id="IPR000600">
    <property type="entry name" value="ROK"/>
</dbReference>
<dbReference type="RefSeq" id="WP_147190199.1">
    <property type="nucleotide sequence ID" value="NZ_CP042435.1"/>
</dbReference>
<keyword evidence="3" id="KW-1185">Reference proteome</keyword>
<dbReference type="InterPro" id="IPR043129">
    <property type="entry name" value="ATPase_NBD"/>
</dbReference>
<gene>
    <name evidence="2" type="ORF">FRZ67_13775</name>
</gene>
<organism evidence="2 3">
    <name type="scientific">Panacibacter ginsenosidivorans</name>
    <dbReference type="NCBI Taxonomy" id="1813871"/>
    <lineage>
        <taxon>Bacteria</taxon>
        <taxon>Pseudomonadati</taxon>
        <taxon>Bacteroidota</taxon>
        <taxon>Chitinophagia</taxon>
        <taxon>Chitinophagales</taxon>
        <taxon>Chitinophagaceae</taxon>
        <taxon>Panacibacter</taxon>
    </lineage>
</organism>
<dbReference type="PROSITE" id="PS01125">
    <property type="entry name" value="ROK"/>
    <property type="match status" value="1"/>
</dbReference>
<dbReference type="SUPFAM" id="SSF53067">
    <property type="entry name" value="Actin-like ATPase domain"/>
    <property type="match status" value="1"/>
</dbReference>
<dbReference type="SUPFAM" id="SSF46785">
    <property type="entry name" value="Winged helix' DNA-binding domain"/>
    <property type="match status" value="1"/>
</dbReference>
<proteinExistence type="inferred from homology"/>
<dbReference type="InterPro" id="IPR036390">
    <property type="entry name" value="WH_DNA-bd_sf"/>
</dbReference>
<dbReference type="PANTHER" id="PTHR18964:SF149">
    <property type="entry name" value="BIFUNCTIONAL UDP-N-ACETYLGLUCOSAMINE 2-EPIMERASE_N-ACETYLMANNOSAMINE KINASE"/>
    <property type="match status" value="1"/>
</dbReference>
<dbReference type="PANTHER" id="PTHR18964">
    <property type="entry name" value="ROK (REPRESSOR, ORF, KINASE) FAMILY"/>
    <property type="match status" value="1"/>
</dbReference>
<dbReference type="Gene3D" id="3.30.420.40">
    <property type="match status" value="2"/>
</dbReference>
<dbReference type="Gene3D" id="1.10.10.10">
    <property type="entry name" value="Winged helix-like DNA-binding domain superfamily/Winged helix DNA-binding domain"/>
    <property type="match status" value="1"/>
</dbReference>
<protein>
    <submittedName>
        <fullName evidence="2">ROK family transcriptional regulator</fullName>
    </submittedName>
</protein>
<dbReference type="InterPro" id="IPR049874">
    <property type="entry name" value="ROK_cs"/>
</dbReference>
<comment type="similarity">
    <text evidence="1">Belongs to the ROK (NagC/XylR) family.</text>
</comment>
<evidence type="ECO:0000256" key="1">
    <source>
        <dbReference type="ARBA" id="ARBA00006479"/>
    </source>
</evidence>
<dbReference type="InterPro" id="IPR036388">
    <property type="entry name" value="WH-like_DNA-bd_sf"/>
</dbReference>
<dbReference type="AlphaFoldDB" id="A0A5B8VA07"/>
<name>A0A5B8VA07_9BACT</name>
<dbReference type="Pfam" id="PF00480">
    <property type="entry name" value="ROK"/>
    <property type="match status" value="1"/>
</dbReference>
<dbReference type="OrthoDB" id="9810372at2"/>
<evidence type="ECO:0000313" key="3">
    <source>
        <dbReference type="Proteomes" id="UP000321533"/>
    </source>
</evidence>
<sequence>MKEMVAQQDKFDFQSNLSKIAVLRLIRNEKKITRAKILQQTGLSAPTLTRIIESLVQMNLLQTDSKGLSGGGRPPQLVRFNSKENYVIGIDIDASFIRAVLSNLAGEFIFEIHIPTNFKDGFDEVMTQVGGLIGKLVDRVRQKKLRLWGIGIAVSGMVNKSSGIIEYSPIFNWRNVNIREALSKYTDLEIALGNVVDLVAVGELLYGVGRQYANFICLNLGYGIGAGIILDRKLFSGADGFAGEIGHVVVDKNSTRKGMEGVTGTLEALASGYGIAEIAQAQAPLYNKSILHKLEAGKIDAALVFESARKADPLAIEIVNNATAYIGIGIDTLIKLFNTECVVLYGELIEYEPQLIEKISRQWDQYSMKAISRKVPVLSSSFGENAALIGSFSLILEKILQLEISLPGMPD</sequence>
<dbReference type="Proteomes" id="UP000321533">
    <property type="component" value="Chromosome"/>
</dbReference>
<evidence type="ECO:0000313" key="2">
    <source>
        <dbReference type="EMBL" id="QEC68317.1"/>
    </source>
</evidence>